<evidence type="ECO:0000313" key="3">
    <source>
        <dbReference type="Proteomes" id="UP000626370"/>
    </source>
</evidence>
<gene>
    <name evidence="2" type="ORF">GCM10011501_14990</name>
</gene>
<evidence type="ECO:0000256" key="1">
    <source>
        <dbReference type="SAM" id="SignalP"/>
    </source>
</evidence>
<feature type="signal peptide" evidence="1">
    <location>
        <begin position="1"/>
        <end position="22"/>
    </location>
</feature>
<dbReference type="InterPro" id="IPR021307">
    <property type="entry name" value="DUF2884"/>
</dbReference>
<dbReference type="Pfam" id="PF11101">
    <property type="entry name" value="DUF2884"/>
    <property type="match status" value="1"/>
</dbReference>
<protein>
    <recommendedName>
        <fullName evidence="4">DUF2884 family protein</fullName>
    </recommendedName>
</protein>
<evidence type="ECO:0000313" key="2">
    <source>
        <dbReference type="EMBL" id="GHE86764.1"/>
    </source>
</evidence>
<sequence>MKNSYLVILFILYLPFSFFAKATQCNIDFNYGIIIDEHRIRILEKQQTLIQISNQQQVFVGGVEIHLSPFQINLIHEYSQTIREQVPQIVSIALESVNLGLKSVDRVIASLTGENSAIQQKLNSRFKELEWRLKARFNHSDNSYFIASQDFDDFDDILEGTFENEIKEIVSKSIGTLLVAVGEAVANKSYEDEPLSDTEKRINTFDERMKLMGEEIDLEISPQAKLLENRAENFCNALRELDQLEEKINQQIPALKDLNLLVTQ</sequence>
<reference evidence="3" key="1">
    <citation type="journal article" date="2019" name="Int. J. Syst. Evol. Microbiol.">
        <title>The Global Catalogue of Microorganisms (GCM) 10K type strain sequencing project: providing services to taxonomists for standard genome sequencing and annotation.</title>
        <authorList>
            <consortium name="The Broad Institute Genomics Platform"/>
            <consortium name="The Broad Institute Genome Sequencing Center for Infectious Disease"/>
            <person name="Wu L."/>
            <person name="Ma J."/>
        </authorList>
    </citation>
    <scope>NUCLEOTIDE SEQUENCE [LARGE SCALE GENOMIC DNA]</scope>
    <source>
        <strain evidence="3">CGMCC 1.15922</strain>
    </source>
</reference>
<dbReference type="Proteomes" id="UP000626370">
    <property type="component" value="Unassembled WGS sequence"/>
</dbReference>
<dbReference type="EMBL" id="BNAH01000005">
    <property type="protein sequence ID" value="GHE86764.1"/>
    <property type="molecule type" value="Genomic_DNA"/>
</dbReference>
<accession>A0ABQ3ILY1</accession>
<proteinExistence type="predicted"/>
<keyword evidence="3" id="KW-1185">Reference proteome</keyword>
<dbReference type="RefSeq" id="WP_189377648.1">
    <property type="nucleotide sequence ID" value="NZ_BNAH01000005.1"/>
</dbReference>
<keyword evidence="1" id="KW-0732">Signal</keyword>
<evidence type="ECO:0008006" key="4">
    <source>
        <dbReference type="Google" id="ProtNLM"/>
    </source>
</evidence>
<name>A0ABQ3ILY1_9GAMM</name>
<feature type="chain" id="PRO_5046183562" description="DUF2884 family protein" evidence="1">
    <location>
        <begin position="23"/>
        <end position="264"/>
    </location>
</feature>
<organism evidence="2 3">
    <name type="scientific">Thalassotalea profundi</name>
    <dbReference type="NCBI Taxonomy" id="2036687"/>
    <lineage>
        <taxon>Bacteria</taxon>
        <taxon>Pseudomonadati</taxon>
        <taxon>Pseudomonadota</taxon>
        <taxon>Gammaproteobacteria</taxon>
        <taxon>Alteromonadales</taxon>
        <taxon>Colwelliaceae</taxon>
        <taxon>Thalassotalea</taxon>
    </lineage>
</organism>
<comment type="caution">
    <text evidence="2">The sequence shown here is derived from an EMBL/GenBank/DDBJ whole genome shotgun (WGS) entry which is preliminary data.</text>
</comment>